<evidence type="ECO:0000256" key="2">
    <source>
        <dbReference type="SAM" id="SignalP"/>
    </source>
</evidence>
<keyword evidence="2" id="KW-0732">Signal</keyword>
<proteinExistence type="inferred from homology"/>
<organism evidence="3 4">
    <name type="scientific">Variovorax soli</name>
    <dbReference type="NCBI Taxonomy" id="376815"/>
    <lineage>
        <taxon>Bacteria</taxon>
        <taxon>Pseudomonadati</taxon>
        <taxon>Pseudomonadota</taxon>
        <taxon>Betaproteobacteria</taxon>
        <taxon>Burkholderiales</taxon>
        <taxon>Comamonadaceae</taxon>
        <taxon>Variovorax</taxon>
    </lineage>
</organism>
<dbReference type="InterPro" id="IPR042100">
    <property type="entry name" value="Bug_dom1"/>
</dbReference>
<sequence>MKRSSFLRAGTLALCAAAWSAAWPQQAYPGKPIRLIVPFPAGGATDLFARTLSQKMGEKLGTTLVIDNKPGAGGAIGSDLAAKAPADGYTLLLATTSTHSIGPSVNAKLPYDTVRDFTPIAHVGDAPSIMLVPNSSPAKTVREWIEYAKKNPGKLNYASSGNGTIVQLTAELFKAQAGVFVTHIPYKGTALAIPDLISGKIDVLFDALPTGMPHVREGRLRALGVTSLKRSPLAPELPAIADVLPGFESNTWFGLYGPKGLPSDLVARVNAAANEAVSDPEVRDKLSRLGITPATGTPAQFAAMVAQDAAKWKKIIIERKIVSD</sequence>
<dbReference type="CDD" id="cd13578">
    <property type="entry name" value="PBP2_Bug27"/>
    <property type="match status" value="1"/>
</dbReference>
<reference evidence="3 4" key="1">
    <citation type="submission" date="2023-07" db="EMBL/GenBank/DDBJ databases">
        <title>Sorghum-associated microbial communities from plants grown in Nebraska, USA.</title>
        <authorList>
            <person name="Schachtman D."/>
        </authorList>
    </citation>
    <scope>NUCLEOTIDE SEQUENCE [LARGE SCALE GENOMIC DNA]</scope>
    <source>
        <strain evidence="3 4">DS1781</strain>
    </source>
</reference>
<keyword evidence="3" id="KW-0675">Receptor</keyword>
<dbReference type="PANTHER" id="PTHR42928:SF5">
    <property type="entry name" value="BLR1237 PROTEIN"/>
    <property type="match status" value="1"/>
</dbReference>
<dbReference type="RefSeq" id="WP_309905006.1">
    <property type="nucleotide sequence ID" value="NZ_JAVDRF010000010.1"/>
</dbReference>
<comment type="similarity">
    <text evidence="1">Belongs to the UPF0065 (bug) family.</text>
</comment>
<name>A0ABU1NIN8_9BURK</name>
<feature type="chain" id="PRO_5047414839" evidence="2">
    <location>
        <begin position="28"/>
        <end position="324"/>
    </location>
</feature>
<comment type="caution">
    <text evidence="3">The sequence shown here is derived from an EMBL/GenBank/DDBJ whole genome shotgun (WGS) entry which is preliminary data.</text>
</comment>
<dbReference type="Proteomes" id="UP001184230">
    <property type="component" value="Unassembled WGS sequence"/>
</dbReference>
<feature type="signal peptide" evidence="2">
    <location>
        <begin position="1"/>
        <end position="27"/>
    </location>
</feature>
<dbReference type="Gene3D" id="3.40.190.150">
    <property type="entry name" value="Bordetella uptake gene, domain 1"/>
    <property type="match status" value="1"/>
</dbReference>
<dbReference type="Pfam" id="PF03401">
    <property type="entry name" value="TctC"/>
    <property type="match status" value="1"/>
</dbReference>
<protein>
    <submittedName>
        <fullName evidence="3">Tripartite-type tricarboxylate transporter receptor subunit TctC</fullName>
    </submittedName>
</protein>
<dbReference type="Gene3D" id="3.40.190.10">
    <property type="entry name" value="Periplasmic binding protein-like II"/>
    <property type="match status" value="1"/>
</dbReference>
<dbReference type="InterPro" id="IPR005064">
    <property type="entry name" value="BUG"/>
</dbReference>
<dbReference type="PIRSF" id="PIRSF017082">
    <property type="entry name" value="YflP"/>
    <property type="match status" value="1"/>
</dbReference>
<dbReference type="SUPFAM" id="SSF53850">
    <property type="entry name" value="Periplasmic binding protein-like II"/>
    <property type="match status" value="1"/>
</dbReference>
<accession>A0ABU1NIN8</accession>
<evidence type="ECO:0000256" key="1">
    <source>
        <dbReference type="ARBA" id="ARBA00006987"/>
    </source>
</evidence>
<evidence type="ECO:0000313" key="4">
    <source>
        <dbReference type="Proteomes" id="UP001184230"/>
    </source>
</evidence>
<evidence type="ECO:0000313" key="3">
    <source>
        <dbReference type="EMBL" id="MDR6538322.1"/>
    </source>
</evidence>
<keyword evidence="4" id="KW-1185">Reference proteome</keyword>
<dbReference type="EMBL" id="JAVDRF010000010">
    <property type="protein sequence ID" value="MDR6538322.1"/>
    <property type="molecule type" value="Genomic_DNA"/>
</dbReference>
<dbReference type="PANTHER" id="PTHR42928">
    <property type="entry name" value="TRICARBOXYLATE-BINDING PROTEIN"/>
    <property type="match status" value="1"/>
</dbReference>
<gene>
    <name evidence="3" type="ORF">J2739_004111</name>
</gene>